<feature type="transmembrane region" description="Helical" evidence="2">
    <location>
        <begin position="42"/>
        <end position="63"/>
    </location>
</feature>
<dbReference type="VEuPathDB" id="PlasmoDB:PGAL8A_00376900"/>
<keyword evidence="2" id="KW-1133">Transmembrane helix</keyword>
<feature type="region of interest" description="Disordered" evidence="1">
    <location>
        <begin position="95"/>
        <end position="133"/>
    </location>
</feature>
<keyword evidence="2" id="KW-0812">Transmembrane</keyword>
<dbReference type="GeneID" id="39732299"/>
<dbReference type="InterPro" id="IPR044885">
    <property type="entry name" value="PRESA_N_sf"/>
</dbReference>
<accession>A0A1J1GXV7</accession>
<organism evidence="4 5">
    <name type="scientific">Plasmodium gallinaceum</name>
    <dbReference type="NCBI Taxonomy" id="5849"/>
    <lineage>
        <taxon>Eukaryota</taxon>
        <taxon>Sar</taxon>
        <taxon>Alveolata</taxon>
        <taxon>Apicomplexa</taxon>
        <taxon>Aconoidasida</taxon>
        <taxon>Haemosporida</taxon>
        <taxon>Plasmodiidae</taxon>
        <taxon>Plasmodium</taxon>
        <taxon>Plasmodium (Haemamoeba)</taxon>
    </lineage>
</organism>
<evidence type="ECO:0000313" key="4">
    <source>
        <dbReference type="EMBL" id="CRG97396.1"/>
    </source>
</evidence>
<feature type="domain" description="Plasmodium RESA N-terminal" evidence="3">
    <location>
        <begin position="197"/>
        <end position="320"/>
    </location>
</feature>
<evidence type="ECO:0000256" key="1">
    <source>
        <dbReference type="SAM" id="MobiDB-lite"/>
    </source>
</evidence>
<reference evidence="4" key="1">
    <citation type="submission" date="2015-04" db="EMBL/GenBank/DDBJ databases">
        <authorList>
            <consortium name="Pathogen Informatics"/>
        </authorList>
    </citation>
    <scope>NUCLEOTIDE SEQUENCE [LARGE SCALE GENOMIC DNA]</scope>
    <source>
        <strain evidence="4">8A</strain>
    </source>
</reference>
<evidence type="ECO:0000256" key="2">
    <source>
        <dbReference type="SAM" id="Phobius"/>
    </source>
</evidence>
<dbReference type="InterPro" id="IPR019111">
    <property type="entry name" value="PRESA_N"/>
</dbReference>
<dbReference type="NCBIfam" id="TIGR01639">
    <property type="entry name" value="P_fal_TIGR01639"/>
    <property type="match status" value="1"/>
</dbReference>
<name>A0A1J1GXV7_PLAGA</name>
<dbReference type="PANTHER" id="PTHR36193:SF23">
    <property type="entry name" value="PHISTB DOMAIN-CONTAINING RESA-LIKE PROTEIN 1"/>
    <property type="match status" value="1"/>
</dbReference>
<dbReference type="EMBL" id="CVMV01000097">
    <property type="protein sequence ID" value="CRG97396.1"/>
    <property type="molecule type" value="Genomic_DNA"/>
</dbReference>
<gene>
    <name evidence="4" type="ORF">PGAL8A_00376900</name>
</gene>
<dbReference type="OMA" id="HIMISHR"/>
<dbReference type="Proteomes" id="UP000220797">
    <property type="component" value="Unassembled WGS sequence"/>
</dbReference>
<dbReference type="RefSeq" id="XP_028530198.1">
    <property type="nucleotide sequence ID" value="XM_028673780.1"/>
</dbReference>
<dbReference type="Gene3D" id="6.10.280.180">
    <property type="entry name" value="Plasmodium RESA, N-terminal helical domain"/>
    <property type="match status" value="1"/>
</dbReference>
<dbReference type="PANTHER" id="PTHR36193">
    <property type="entry name" value="PHISTB DOMAIN-CONTAINING RESA-LIKE PROTEIN 1"/>
    <property type="match status" value="1"/>
</dbReference>
<dbReference type="Pfam" id="PF09687">
    <property type="entry name" value="PRESAN"/>
    <property type="match status" value="1"/>
</dbReference>
<sequence>MRHSNTINFILQRRFLVSNNASISNLDISSFNRGKKNFQKRIFSNFLFSKLFILYFFSVLYLFSLHICVSKDNAFSELQLNKVYDRKLAEHIPEKGEDSKKTKTNFDINEDKKSQSIYGSPGMSELNKSVKHNHDGMSELKKKEILEESDRIEKKNDKVRDNMDKRKMNDEMGKQKIQNEGCAISLGNRSSELHYQLCESEINERIQNLDDVPSIEDIYILWWQVRGDQRNNFFQIIDYLKKLFKSLTNKYNFDESFLNKEYNKWYRGVLYEFINMEANDNKNFYSLYKRESWTREKFKDFIDRNILVWNNYKISIKNKWENILTEDFINEEQKRTDNSQQG</sequence>
<proteinExistence type="predicted"/>
<keyword evidence="2" id="KW-0472">Membrane</keyword>
<dbReference type="InterPro" id="IPR006526">
    <property type="entry name" value="Export_prot_PHISTa/b/c"/>
</dbReference>
<keyword evidence="5" id="KW-1185">Reference proteome</keyword>
<comment type="caution">
    <text evidence="4">The sequence shown here is derived from an EMBL/GenBank/DDBJ whole genome shotgun (WGS) entry which is preliminary data.</text>
</comment>
<protein>
    <recommendedName>
        <fullName evidence="3">Plasmodium RESA N-terminal domain-containing protein</fullName>
    </recommendedName>
</protein>
<dbReference type="AlphaFoldDB" id="A0A1J1GXV7"/>
<dbReference type="OrthoDB" id="384212at2759"/>
<evidence type="ECO:0000259" key="3">
    <source>
        <dbReference type="Pfam" id="PF09687"/>
    </source>
</evidence>
<evidence type="ECO:0000313" key="5">
    <source>
        <dbReference type="Proteomes" id="UP000220797"/>
    </source>
</evidence>